<sequence>MNNRKKAGFLCFIPLLLLGGCFYPNSGAEERQGPDESQIAAVQQAVDQYREDEINLLPIRTPENNPPLYERYVIDFRQLMPRYMQEPPANSFESGGSYQYMIIDPEEEAEVKVIDLRMTREIREFEQRVSAYIAENEFAPIKESVAPGIFEADLEKLEYEERPTVASPYFNTSLPLLINADGEALVDYSIDINRALQVHDASVDEGEDARTVLVEHYPVVPAFSGTYELDENGEPVLTGEEEPGQL</sequence>
<gene>
    <name evidence="1" type="ORF">ATL39_2060</name>
</gene>
<reference evidence="1 2" key="1">
    <citation type="submission" date="2018-09" db="EMBL/GenBank/DDBJ databases">
        <title>Genomic Encyclopedia of Archaeal and Bacterial Type Strains, Phase II (KMG-II): from individual species to whole genera.</title>
        <authorList>
            <person name="Goeker M."/>
        </authorList>
    </citation>
    <scope>NUCLEOTIDE SEQUENCE [LARGE SCALE GENOMIC DNA]</scope>
    <source>
        <strain evidence="1 2">DSM 17008</strain>
    </source>
</reference>
<dbReference type="AlphaFoldDB" id="A0A419V317"/>
<dbReference type="Proteomes" id="UP000285120">
    <property type="component" value="Unassembled WGS sequence"/>
</dbReference>
<proteinExistence type="predicted"/>
<evidence type="ECO:0000313" key="2">
    <source>
        <dbReference type="Proteomes" id="UP000285120"/>
    </source>
</evidence>
<protein>
    <recommendedName>
        <fullName evidence="3">ABC transporter periplasmic binding protein yphF</fullName>
    </recommendedName>
</protein>
<dbReference type="PROSITE" id="PS51257">
    <property type="entry name" value="PROKAR_LIPOPROTEIN"/>
    <property type="match status" value="1"/>
</dbReference>
<name>A0A419V317_9BACL</name>
<dbReference type="OrthoDB" id="2449131at2"/>
<comment type="caution">
    <text evidence="1">The sequence shown here is derived from an EMBL/GenBank/DDBJ whole genome shotgun (WGS) entry which is preliminary data.</text>
</comment>
<dbReference type="RefSeq" id="WP_120193260.1">
    <property type="nucleotide sequence ID" value="NZ_RAPK01000009.1"/>
</dbReference>
<dbReference type="EMBL" id="RAPK01000009">
    <property type="protein sequence ID" value="RKD72864.1"/>
    <property type="molecule type" value="Genomic_DNA"/>
</dbReference>
<evidence type="ECO:0000313" key="1">
    <source>
        <dbReference type="EMBL" id="RKD72864.1"/>
    </source>
</evidence>
<organism evidence="1 2">
    <name type="scientific">Sinobaca qinghaiensis</name>
    <dbReference type="NCBI Taxonomy" id="342944"/>
    <lineage>
        <taxon>Bacteria</taxon>
        <taxon>Bacillati</taxon>
        <taxon>Bacillota</taxon>
        <taxon>Bacilli</taxon>
        <taxon>Bacillales</taxon>
        <taxon>Sporolactobacillaceae</taxon>
        <taxon>Sinobaca</taxon>
    </lineage>
</organism>
<accession>A0A419V317</accession>
<keyword evidence="2" id="KW-1185">Reference proteome</keyword>
<evidence type="ECO:0008006" key="3">
    <source>
        <dbReference type="Google" id="ProtNLM"/>
    </source>
</evidence>